<evidence type="ECO:0000313" key="7">
    <source>
        <dbReference type="Proteomes" id="UP000184383"/>
    </source>
</evidence>
<dbReference type="InterPro" id="IPR057517">
    <property type="entry name" value="SsdA-like_C"/>
</dbReference>
<evidence type="ECO:0000256" key="2">
    <source>
        <dbReference type="ARBA" id="ARBA00023043"/>
    </source>
</evidence>
<feature type="region of interest" description="Disordered" evidence="4">
    <location>
        <begin position="255"/>
        <end position="274"/>
    </location>
</feature>
<evidence type="ECO:0000256" key="3">
    <source>
        <dbReference type="PROSITE-ProRule" id="PRU00023"/>
    </source>
</evidence>
<dbReference type="GO" id="GO:0085020">
    <property type="term" value="P:protein K6-linked ubiquitination"/>
    <property type="evidence" value="ECO:0007669"/>
    <property type="project" value="TreeGrafter"/>
</dbReference>
<dbReference type="RefSeq" id="XP_040692668.1">
    <property type="nucleotide sequence ID" value="XM_040832669.1"/>
</dbReference>
<evidence type="ECO:0000256" key="4">
    <source>
        <dbReference type="SAM" id="MobiDB-lite"/>
    </source>
</evidence>
<dbReference type="PANTHER" id="PTHR24171">
    <property type="entry name" value="ANKYRIN REPEAT DOMAIN-CONTAINING PROTEIN 39-RELATED"/>
    <property type="match status" value="1"/>
</dbReference>
<sequence>MNNNPEADVLWWDAHSYYVLCPYCEGVHRHGMNWDGPQSRVSHCENAESYICCFPINDQGQVAYEIDKKEGRYVNICAAGGAGTDEIDLLSQGFSRMVSISREEAEIGVTDPNIYDDSNEMITIDLKDGSKPLEQKRIVFAISACASGRTAAVREYLESSVEPQIFIHGRKPDGDITLIMAAAEASPTMVSLLLDHGAQVNTVNRNGRSALMEAALWGRLGNVKLLLEHGADENLRDEKNWLAIDLARPTHRNRRERYERAGGDLSPTSNQEPAYREDNFKRDIDRQSIVRLLGGEDRKSNIVYGSPLTVSRCEEYSFKRSPMKNSIMLQGPIANYPITGPRKTIARLERGGQFASVAAMSGWSHDLLQLVRVSGRQWTREVFYLSRIVGHNLACDDFDQGIPGQYHACHAEKQLIAYFVDRHVFLPRDTVSDPELEAEIEWVEDQLDTGPETEELTALERQLDTLNHRKERHTALIDMSNARPPVSLTEAVILISSPVCEDCMEFENKVNQVLGLSIQLFAAC</sequence>
<dbReference type="Proteomes" id="UP000184383">
    <property type="component" value="Unassembled WGS sequence"/>
</dbReference>
<dbReference type="GeneID" id="63748517"/>
<dbReference type="STRING" id="1073089.A0A1L9RVP8"/>
<dbReference type="OrthoDB" id="4505660at2759"/>
<dbReference type="GO" id="GO:0004842">
    <property type="term" value="F:ubiquitin-protein transferase activity"/>
    <property type="evidence" value="ECO:0007669"/>
    <property type="project" value="TreeGrafter"/>
</dbReference>
<evidence type="ECO:0000256" key="1">
    <source>
        <dbReference type="ARBA" id="ARBA00022737"/>
    </source>
</evidence>
<dbReference type="InterPro" id="IPR002110">
    <property type="entry name" value="Ankyrin_rpt"/>
</dbReference>
<protein>
    <recommendedName>
        <fullName evidence="5">Single-strand DNA deaminase toxin A-like C-terminal domain-containing protein</fullName>
    </recommendedName>
</protein>
<dbReference type="PROSITE" id="PS50088">
    <property type="entry name" value="ANK_REPEAT"/>
    <property type="match status" value="2"/>
</dbReference>
<dbReference type="VEuPathDB" id="FungiDB:ASPWEDRAFT_24862"/>
<feature type="repeat" description="ANK" evidence="3">
    <location>
        <begin position="206"/>
        <end position="238"/>
    </location>
</feature>
<dbReference type="SMART" id="SM00248">
    <property type="entry name" value="ANK"/>
    <property type="match status" value="2"/>
</dbReference>
<dbReference type="Gene3D" id="1.25.40.20">
    <property type="entry name" value="Ankyrin repeat-containing domain"/>
    <property type="match status" value="1"/>
</dbReference>
<dbReference type="PANTHER" id="PTHR24171:SF8">
    <property type="entry name" value="BRCA1-ASSOCIATED RING DOMAIN PROTEIN 1"/>
    <property type="match status" value="1"/>
</dbReference>
<proteinExistence type="predicted"/>
<dbReference type="PROSITE" id="PS50297">
    <property type="entry name" value="ANK_REP_REGION"/>
    <property type="match status" value="2"/>
</dbReference>
<evidence type="ECO:0000259" key="5">
    <source>
        <dbReference type="Pfam" id="PF24120"/>
    </source>
</evidence>
<feature type="domain" description="Single-strand DNA deaminase toxin A-like C-terminal" evidence="5">
    <location>
        <begin position="358"/>
        <end position="416"/>
    </location>
</feature>
<organism evidence="6 7">
    <name type="scientific">Aspergillus wentii DTO 134E9</name>
    <dbReference type="NCBI Taxonomy" id="1073089"/>
    <lineage>
        <taxon>Eukaryota</taxon>
        <taxon>Fungi</taxon>
        <taxon>Dikarya</taxon>
        <taxon>Ascomycota</taxon>
        <taxon>Pezizomycotina</taxon>
        <taxon>Eurotiomycetes</taxon>
        <taxon>Eurotiomycetidae</taxon>
        <taxon>Eurotiales</taxon>
        <taxon>Aspergillaceae</taxon>
        <taxon>Aspergillus</taxon>
        <taxon>Aspergillus subgen. Cremei</taxon>
    </lineage>
</organism>
<keyword evidence="7" id="KW-1185">Reference proteome</keyword>
<evidence type="ECO:0000313" key="6">
    <source>
        <dbReference type="EMBL" id="OJJ38992.1"/>
    </source>
</evidence>
<dbReference type="Pfam" id="PF12796">
    <property type="entry name" value="Ank_2"/>
    <property type="match status" value="1"/>
</dbReference>
<dbReference type="AlphaFoldDB" id="A0A1L9RVP8"/>
<reference evidence="7" key="1">
    <citation type="journal article" date="2017" name="Genome Biol.">
        <title>Comparative genomics reveals high biological diversity and specific adaptations in the industrially and medically important fungal genus Aspergillus.</title>
        <authorList>
            <person name="de Vries R.P."/>
            <person name="Riley R."/>
            <person name="Wiebenga A."/>
            <person name="Aguilar-Osorio G."/>
            <person name="Amillis S."/>
            <person name="Uchima C.A."/>
            <person name="Anderluh G."/>
            <person name="Asadollahi M."/>
            <person name="Askin M."/>
            <person name="Barry K."/>
            <person name="Battaglia E."/>
            <person name="Bayram O."/>
            <person name="Benocci T."/>
            <person name="Braus-Stromeyer S.A."/>
            <person name="Caldana C."/>
            <person name="Canovas D."/>
            <person name="Cerqueira G.C."/>
            <person name="Chen F."/>
            <person name="Chen W."/>
            <person name="Choi C."/>
            <person name="Clum A."/>
            <person name="Dos Santos R.A."/>
            <person name="Damasio A.R."/>
            <person name="Diallinas G."/>
            <person name="Emri T."/>
            <person name="Fekete E."/>
            <person name="Flipphi M."/>
            <person name="Freyberg S."/>
            <person name="Gallo A."/>
            <person name="Gournas C."/>
            <person name="Habgood R."/>
            <person name="Hainaut M."/>
            <person name="Harispe M.L."/>
            <person name="Henrissat B."/>
            <person name="Hilden K.S."/>
            <person name="Hope R."/>
            <person name="Hossain A."/>
            <person name="Karabika E."/>
            <person name="Karaffa L."/>
            <person name="Karanyi Z."/>
            <person name="Krasevec N."/>
            <person name="Kuo A."/>
            <person name="Kusch H."/>
            <person name="LaButti K."/>
            <person name="Lagendijk E.L."/>
            <person name="Lapidus A."/>
            <person name="Levasseur A."/>
            <person name="Lindquist E."/>
            <person name="Lipzen A."/>
            <person name="Logrieco A.F."/>
            <person name="MacCabe A."/>
            <person name="Maekelae M.R."/>
            <person name="Malavazi I."/>
            <person name="Melin P."/>
            <person name="Meyer V."/>
            <person name="Mielnichuk N."/>
            <person name="Miskei M."/>
            <person name="Molnar A.P."/>
            <person name="Mule G."/>
            <person name="Ngan C.Y."/>
            <person name="Orejas M."/>
            <person name="Orosz E."/>
            <person name="Ouedraogo J.P."/>
            <person name="Overkamp K.M."/>
            <person name="Park H.-S."/>
            <person name="Perrone G."/>
            <person name="Piumi F."/>
            <person name="Punt P.J."/>
            <person name="Ram A.F."/>
            <person name="Ramon A."/>
            <person name="Rauscher S."/>
            <person name="Record E."/>
            <person name="Riano-Pachon D.M."/>
            <person name="Robert V."/>
            <person name="Roehrig J."/>
            <person name="Ruller R."/>
            <person name="Salamov A."/>
            <person name="Salih N.S."/>
            <person name="Samson R.A."/>
            <person name="Sandor E."/>
            <person name="Sanguinetti M."/>
            <person name="Schuetze T."/>
            <person name="Sepcic K."/>
            <person name="Shelest E."/>
            <person name="Sherlock G."/>
            <person name="Sophianopoulou V."/>
            <person name="Squina F.M."/>
            <person name="Sun H."/>
            <person name="Susca A."/>
            <person name="Todd R.B."/>
            <person name="Tsang A."/>
            <person name="Unkles S.E."/>
            <person name="van de Wiele N."/>
            <person name="van Rossen-Uffink D."/>
            <person name="Oliveira J.V."/>
            <person name="Vesth T.C."/>
            <person name="Visser J."/>
            <person name="Yu J.-H."/>
            <person name="Zhou M."/>
            <person name="Andersen M.R."/>
            <person name="Archer D.B."/>
            <person name="Baker S.E."/>
            <person name="Benoit I."/>
            <person name="Brakhage A.A."/>
            <person name="Braus G.H."/>
            <person name="Fischer R."/>
            <person name="Frisvad J.C."/>
            <person name="Goldman G.H."/>
            <person name="Houbraken J."/>
            <person name="Oakley B."/>
            <person name="Pocsi I."/>
            <person name="Scazzocchio C."/>
            <person name="Seiboth B."/>
            <person name="vanKuyk P.A."/>
            <person name="Wortman J."/>
            <person name="Dyer P.S."/>
            <person name="Grigoriev I.V."/>
        </authorList>
    </citation>
    <scope>NUCLEOTIDE SEQUENCE [LARGE SCALE GENOMIC DNA]</scope>
    <source>
        <strain evidence="7">DTO 134E9</strain>
    </source>
</reference>
<dbReference type="InterPro" id="IPR036770">
    <property type="entry name" value="Ankyrin_rpt-contain_sf"/>
</dbReference>
<dbReference type="EMBL" id="KV878210">
    <property type="protein sequence ID" value="OJJ38992.1"/>
    <property type="molecule type" value="Genomic_DNA"/>
</dbReference>
<dbReference type="SUPFAM" id="SSF48403">
    <property type="entry name" value="Ankyrin repeat"/>
    <property type="match status" value="1"/>
</dbReference>
<gene>
    <name evidence="6" type="ORF">ASPWEDRAFT_24862</name>
</gene>
<keyword evidence="1" id="KW-0677">Repeat</keyword>
<dbReference type="Pfam" id="PF24120">
    <property type="entry name" value="SsdA_C"/>
    <property type="match status" value="1"/>
</dbReference>
<name>A0A1L9RVP8_ASPWE</name>
<feature type="repeat" description="ANK" evidence="3">
    <location>
        <begin position="173"/>
        <end position="205"/>
    </location>
</feature>
<keyword evidence="2 3" id="KW-0040">ANK repeat</keyword>
<accession>A0A1L9RVP8</accession>